<feature type="compositionally biased region" description="Polar residues" evidence="1">
    <location>
        <begin position="333"/>
        <end position="345"/>
    </location>
</feature>
<protein>
    <recommendedName>
        <fullName evidence="5">Transmembrane protein</fullName>
    </recommendedName>
</protein>
<feature type="transmembrane region" description="Helical" evidence="2">
    <location>
        <begin position="102"/>
        <end position="131"/>
    </location>
</feature>
<feature type="compositionally biased region" description="Basic residues" evidence="1">
    <location>
        <begin position="346"/>
        <end position="355"/>
    </location>
</feature>
<accession>A0ABM9KZG4</accession>
<feature type="transmembrane region" description="Helical" evidence="2">
    <location>
        <begin position="164"/>
        <end position="185"/>
    </location>
</feature>
<evidence type="ECO:0000256" key="2">
    <source>
        <dbReference type="SAM" id="Phobius"/>
    </source>
</evidence>
<proteinExistence type="predicted"/>
<feature type="transmembrane region" description="Helical" evidence="2">
    <location>
        <begin position="259"/>
        <end position="281"/>
    </location>
</feature>
<evidence type="ECO:0000256" key="1">
    <source>
        <dbReference type="SAM" id="MobiDB-lite"/>
    </source>
</evidence>
<organism evidence="3 4">
    <name type="scientific">Ralstonia flatus</name>
    <dbReference type="NCBI Taxonomy" id="3058601"/>
    <lineage>
        <taxon>Bacteria</taxon>
        <taxon>Pseudomonadati</taxon>
        <taxon>Pseudomonadota</taxon>
        <taxon>Betaproteobacteria</taxon>
        <taxon>Burkholderiales</taxon>
        <taxon>Burkholderiaceae</taxon>
        <taxon>Ralstonia</taxon>
    </lineage>
</organism>
<feature type="transmembrane region" description="Helical" evidence="2">
    <location>
        <begin position="206"/>
        <end position="229"/>
    </location>
</feature>
<keyword evidence="2" id="KW-0472">Membrane</keyword>
<feature type="transmembrane region" description="Helical" evidence="2">
    <location>
        <begin position="293"/>
        <end position="314"/>
    </location>
</feature>
<dbReference type="RefSeq" id="WP_206274074.1">
    <property type="nucleotide sequence ID" value="NZ_CAUDLI010000008.1"/>
</dbReference>
<name>A0ABM9KZG4_9RALS</name>
<keyword evidence="4" id="KW-1185">Reference proteome</keyword>
<feature type="transmembrane region" description="Helical" evidence="2">
    <location>
        <begin position="138"/>
        <end position="158"/>
    </location>
</feature>
<evidence type="ECO:0000313" key="4">
    <source>
        <dbReference type="Proteomes" id="UP001189792"/>
    </source>
</evidence>
<sequence length="355" mass="38160">MSYQDSENYRNDNGTFNYSNTYSNLNGSGYDQERAGVDGFDTPESAAAKLDAYRFKQMMEPVWFANSATGTGETSTNIGPAYGGSSYVSSGDIDLGGLFKGLLALLGLVAGVVTIGFVPGLLTAALLGWLLYKNRWRYATAIVVAALGVIALFWVQTGQLAGKTLFHAGVAADLLILPWAAFACLNHRVIAKRAKNLAANWSARNVFALFGIAVAVMTVVSMLLVITPLSGLSVPVRYLLTSVVPPRTLTLLSMMNADMLLILVVAAMPASTVMTYASAWFRHREAAGKSGAPWWLVALSVPAWAWMLLFAGLLGRSMVHNALDAQALQPTNPVVQQVPSSPTHTHSARIHREHK</sequence>
<keyword evidence="2" id="KW-0812">Transmembrane</keyword>
<feature type="region of interest" description="Disordered" evidence="1">
    <location>
        <begin position="333"/>
        <end position="355"/>
    </location>
</feature>
<dbReference type="Proteomes" id="UP001189792">
    <property type="component" value="Unassembled WGS sequence"/>
</dbReference>
<gene>
    <name evidence="3" type="ORF">R77564_03715</name>
</gene>
<comment type="caution">
    <text evidence="3">The sequence shown here is derived from an EMBL/GenBank/DDBJ whole genome shotgun (WGS) entry which is preliminary data.</text>
</comment>
<reference evidence="3 4" key="1">
    <citation type="submission" date="2023-07" db="EMBL/GenBank/DDBJ databases">
        <authorList>
            <person name="Peeters C."/>
        </authorList>
    </citation>
    <scope>NUCLEOTIDE SEQUENCE [LARGE SCALE GENOMIC DNA]</scope>
    <source>
        <strain evidence="3 4">LMG 32965</strain>
    </source>
</reference>
<keyword evidence="2" id="KW-1133">Transmembrane helix</keyword>
<evidence type="ECO:0008006" key="5">
    <source>
        <dbReference type="Google" id="ProtNLM"/>
    </source>
</evidence>
<evidence type="ECO:0000313" key="3">
    <source>
        <dbReference type="EMBL" id="CAJ0893468.1"/>
    </source>
</evidence>
<dbReference type="EMBL" id="CAUDLI010000008">
    <property type="protein sequence ID" value="CAJ0893468.1"/>
    <property type="molecule type" value="Genomic_DNA"/>
</dbReference>